<organism evidence="2 3">
    <name type="scientific">Gossypium stocksii</name>
    <dbReference type="NCBI Taxonomy" id="47602"/>
    <lineage>
        <taxon>Eukaryota</taxon>
        <taxon>Viridiplantae</taxon>
        <taxon>Streptophyta</taxon>
        <taxon>Embryophyta</taxon>
        <taxon>Tracheophyta</taxon>
        <taxon>Spermatophyta</taxon>
        <taxon>Magnoliopsida</taxon>
        <taxon>eudicotyledons</taxon>
        <taxon>Gunneridae</taxon>
        <taxon>Pentapetalae</taxon>
        <taxon>rosids</taxon>
        <taxon>malvids</taxon>
        <taxon>Malvales</taxon>
        <taxon>Malvaceae</taxon>
        <taxon>Malvoideae</taxon>
        <taxon>Gossypium</taxon>
    </lineage>
</organism>
<accession>A0A9D3WAL2</accession>
<evidence type="ECO:0000313" key="3">
    <source>
        <dbReference type="Proteomes" id="UP000828251"/>
    </source>
</evidence>
<comment type="caution">
    <text evidence="2">The sequence shown here is derived from an EMBL/GenBank/DDBJ whole genome shotgun (WGS) entry which is preliminary data.</text>
</comment>
<reference evidence="2 3" key="1">
    <citation type="journal article" date="2021" name="Plant Biotechnol. J.">
        <title>Multi-omics assisted identification of the key and species-specific regulatory components of drought-tolerant mechanisms in Gossypium stocksii.</title>
        <authorList>
            <person name="Yu D."/>
            <person name="Ke L."/>
            <person name="Zhang D."/>
            <person name="Wu Y."/>
            <person name="Sun Y."/>
            <person name="Mei J."/>
            <person name="Sun J."/>
            <person name="Sun Y."/>
        </authorList>
    </citation>
    <scope>NUCLEOTIDE SEQUENCE [LARGE SCALE GENOMIC DNA]</scope>
    <source>
        <strain evidence="3">cv. E1</strain>
        <tissue evidence="2">Leaf</tissue>
    </source>
</reference>
<keyword evidence="3" id="KW-1185">Reference proteome</keyword>
<dbReference type="PANTHER" id="PTHR33240">
    <property type="entry name" value="OS08G0508500 PROTEIN"/>
    <property type="match status" value="1"/>
</dbReference>
<dbReference type="OrthoDB" id="779804at2759"/>
<sequence>MFRNIIHLKVTKEARRYLGLNLRKSKLISRIETKLAQMKQAFQQELLRQNKKLRRKAHADNLGSQGNSNTQDKTPSTQVKEWLNKMDKLHRDVRALHPKSRDMDWLFCFNNSLAPKIVTISFPCDSKSVELTSDDDELIHDEEGNDSMVVSATVVGFKVKRIVTDNDSAVEVSWKTYKKMGLKEQSLSIGNPLYSFTNHPVEVKGPITLLVTLGDGKHTTTKYVQSYLVDHLMAYNAIFSRPIMRMANMVIAAYYMKIKFLTSTGVDFLLFDQRMARQ</sequence>
<evidence type="ECO:0000313" key="2">
    <source>
        <dbReference type="EMBL" id="KAH1114835.1"/>
    </source>
</evidence>
<feature type="compositionally biased region" description="Polar residues" evidence="1">
    <location>
        <begin position="62"/>
        <end position="77"/>
    </location>
</feature>
<dbReference type="Proteomes" id="UP000828251">
    <property type="component" value="Unassembled WGS sequence"/>
</dbReference>
<protein>
    <submittedName>
        <fullName evidence="2">Uncharacterized protein</fullName>
    </submittedName>
</protein>
<feature type="region of interest" description="Disordered" evidence="1">
    <location>
        <begin position="53"/>
        <end position="77"/>
    </location>
</feature>
<proteinExistence type="predicted"/>
<dbReference type="AlphaFoldDB" id="A0A9D3WAL2"/>
<evidence type="ECO:0000256" key="1">
    <source>
        <dbReference type="SAM" id="MobiDB-lite"/>
    </source>
</evidence>
<gene>
    <name evidence="2" type="ORF">J1N35_008213</name>
</gene>
<dbReference type="PANTHER" id="PTHR33240:SF15">
    <property type="entry name" value="GAG-PRO-LIKE PROTEIN"/>
    <property type="match status" value="1"/>
</dbReference>
<name>A0A9D3WAL2_9ROSI</name>
<dbReference type="EMBL" id="JAIQCV010000003">
    <property type="protein sequence ID" value="KAH1114835.1"/>
    <property type="molecule type" value="Genomic_DNA"/>
</dbReference>